<dbReference type="AlphaFoldDB" id="A0AAE9Z3I0"/>
<dbReference type="RefSeq" id="WP_044840348.1">
    <property type="nucleotide sequence ID" value="NZ_CP059733.1"/>
</dbReference>
<protein>
    <submittedName>
        <fullName evidence="1">Uncharacterized protein</fullName>
    </submittedName>
</protein>
<dbReference type="KEGG" id="tvd:SG34_003195"/>
<evidence type="ECO:0000313" key="1">
    <source>
        <dbReference type="EMBL" id="WDE05950.1"/>
    </source>
</evidence>
<organism evidence="1 2">
    <name type="scientific">Thalassomonas viridans</name>
    <dbReference type="NCBI Taxonomy" id="137584"/>
    <lineage>
        <taxon>Bacteria</taxon>
        <taxon>Pseudomonadati</taxon>
        <taxon>Pseudomonadota</taxon>
        <taxon>Gammaproteobacteria</taxon>
        <taxon>Alteromonadales</taxon>
        <taxon>Colwelliaceae</taxon>
        <taxon>Thalassomonas</taxon>
    </lineage>
</organism>
<gene>
    <name evidence="1" type="ORF">SG34_003195</name>
</gene>
<reference evidence="1 2" key="1">
    <citation type="journal article" date="2015" name="Genome Announc.">
        <title>Draft Genome Sequences of Marine Isolates of Thalassomonas viridans and Thalassomonas actiniarum.</title>
        <authorList>
            <person name="Olonade I."/>
            <person name="van Zyl L.J."/>
            <person name="Trindade M."/>
        </authorList>
    </citation>
    <scope>NUCLEOTIDE SEQUENCE [LARGE SCALE GENOMIC DNA]</scope>
    <source>
        <strain evidence="1 2">XOM25</strain>
    </source>
</reference>
<name>A0AAE9Z3I0_9GAMM</name>
<proteinExistence type="predicted"/>
<accession>A0AAE9Z3I0</accession>
<dbReference type="Proteomes" id="UP000032352">
    <property type="component" value="Chromosome"/>
</dbReference>
<reference evidence="1 2" key="2">
    <citation type="journal article" date="2022" name="Mar. Drugs">
        <title>Bioassay-Guided Fractionation Leads to the Detection of Cholic Acid Generated by the Rare Thalassomonas sp.</title>
        <authorList>
            <person name="Pheiffer F."/>
            <person name="Schneider Y.K."/>
            <person name="Hansen E.H."/>
            <person name="Andersen J.H."/>
            <person name="Isaksson J."/>
            <person name="Busche T."/>
            <person name="R C."/>
            <person name="Kalinowski J."/>
            <person name="Zyl L.V."/>
            <person name="Trindade M."/>
        </authorList>
    </citation>
    <scope>NUCLEOTIDE SEQUENCE [LARGE SCALE GENOMIC DNA]</scope>
    <source>
        <strain evidence="1 2">XOM25</strain>
    </source>
</reference>
<keyword evidence="2" id="KW-1185">Reference proteome</keyword>
<sequence length="123" mass="14122">MRIHGRVDSYWQDNVLVLHAYGPFNEEGIDQAIEQPKTLVNNRPVQAWNRLEIRDDETMGSPEVAAKAKAKALDAWFESNGCRHIAVVVRNNMQIYVVQELLQSHAKVFHDLNEAKKWLAEKA</sequence>
<dbReference type="EMBL" id="CP059733">
    <property type="protein sequence ID" value="WDE05950.1"/>
    <property type="molecule type" value="Genomic_DNA"/>
</dbReference>
<evidence type="ECO:0000313" key="2">
    <source>
        <dbReference type="Proteomes" id="UP000032352"/>
    </source>
</evidence>